<reference evidence="2 3" key="1">
    <citation type="submission" date="2018-04" db="EMBL/GenBank/DDBJ databases">
        <title>Genomic Encyclopedia of Archaeal and Bacterial Type Strains, Phase II (KMG-II): from individual species to whole genera.</title>
        <authorList>
            <person name="Goeker M."/>
        </authorList>
    </citation>
    <scope>NUCLEOTIDE SEQUENCE [LARGE SCALE GENOMIC DNA]</scope>
    <source>
        <strain evidence="2 3">DSM 45169</strain>
    </source>
</reference>
<dbReference type="Proteomes" id="UP000241639">
    <property type="component" value="Unassembled WGS sequence"/>
</dbReference>
<name>A0A2T4Z3T9_9BACL</name>
<protein>
    <submittedName>
        <fullName evidence="2">Uncharacterized protein</fullName>
    </submittedName>
</protein>
<evidence type="ECO:0000313" key="2">
    <source>
        <dbReference type="EMBL" id="PTM56545.1"/>
    </source>
</evidence>
<proteinExistence type="predicted"/>
<keyword evidence="1" id="KW-1133">Transmembrane helix</keyword>
<feature type="transmembrane region" description="Helical" evidence="1">
    <location>
        <begin position="39"/>
        <end position="60"/>
    </location>
</feature>
<evidence type="ECO:0000256" key="1">
    <source>
        <dbReference type="SAM" id="Phobius"/>
    </source>
</evidence>
<sequence>MIVVQKNFGILILLILGICVGGSNYLWYEVLGFPYDQSYASNLYVLLGFFLAAIITFFLGKFLNKKVHIRTRDGQREFHSLFFIRMEYWGAILPILGIVLYLLLVI</sequence>
<feature type="transmembrane region" description="Helical" evidence="1">
    <location>
        <begin position="7"/>
        <end position="27"/>
    </location>
</feature>
<comment type="caution">
    <text evidence="2">The sequence shown here is derived from an EMBL/GenBank/DDBJ whole genome shotgun (WGS) entry which is preliminary data.</text>
</comment>
<keyword evidence="1" id="KW-0472">Membrane</keyword>
<keyword evidence="1" id="KW-0812">Transmembrane</keyword>
<dbReference type="RefSeq" id="WP_107727876.1">
    <property type="nucleotide sequence ID" value="NZ_PZZP01000002.1"/>
</dbReference>
<dbReference type="OrthoDB" id="2896801at2"/>
<keyword evidence="3" id="KW-1185">Reference proteome</keyword>
<accession>A0A2T4Z3T9</accession>
<dbReference type="EMBL" id="PZZP01000002">
    <property type="protein sequence ID" value="PTM56545.1"/>
    <property type="molecule type" value="Genomic_DNA"/>
</dbReference>
<evidence type="ECO:0000313" key="3">
    <source>
        <dbReference type="Proteomes" id="UP000241639"/>
    </source>
</evidence>
<organism evidence="2 3">
    <name type="scientific">Desmospora activa DSM 45169</name>
    <dbReference type="NCBI Taxonomy" id="1121389"/>
    <lineage>
        <taxon>Bacteria</taxon>
        <taxon>Bacillati</taxon>
        <taxon>Bacillota</taxon>
        <taxon>Bacilli</taxon>
        <taxon>Bacillales</taxon>
        <taxon>Thermoactinomycetaceae</taxon>
        <taxon>Desmospora</taxon>
    </lineage>
</organism>
<dbReference type="AlphaFoldDB" id="A0A2T4Z3T9"/>
<feature type="transmembrane region" description="Helical" evidence="1">
    <location>
        <begin position="81"/>
        <end position="104"/>
    </location>
</feature>
<gene>
    <name evidence="2" type="ORF">C8J48_2867</name>
</gene>